<evidence type="ECO:0000313" key="6">
    <source>
        <dbReference type="Proteomes" id="UP001230207"/>
    </source>
</evidence>
<protein>
    <submittedName>
        <fullName evidence="5">DNA-binding MarR family transcriptional regulator</fullName>
    </submittedName>
</protein>
<dbReference type="PANTHER" id="PTHR33164:SF64">
    <property type="entry name" value="TRANSCRIPTIONAL REGULATOR SLYA"/>
    <property type="match status" value="1"/>
</dbReference>
<dbReference type="EMBL" id="JAUSVF010000001">
    <property type="protein sequence ID" value="MDQ0318045.1"/>
    <property type="molecule type" value="Genomic_DNA"/>
</dbReference>
<dbReference type="SUPFAM" id="SSF46785">
    <property type="entry name" value="Winged helix' DNA-binding domain"/>
    <property type="match status" value="1"/>
</dbReference>
<dbReference type="InterPro" id="IPR036388">
    <property type="entry name" value="WH-like_DNA-bd_sf"/>
</dbReference>
<keyword evidence="2 5" id="KW-0238">DNA-binding</keyword>
<keyword evidence="3" id="KW-0804">Transcription</keyword>
<dbReference type="Proteomes" id="UP001230207">
    <property type="component" value="Unassembled WGS sequence"/>
</dbReference>
<feature type="domain" description="HTH marR-type" evidence="4">
    <location>
        <begin position="7"/>
        <end position="141"/>
    </location>
</feature>
<dbReference type="GO" id="GO:0003677">
    <property type="term" value="F:DNA binding"/>
    <property type="evidence" value="ECO:0007669"/>
    <property type="project" value="UniProtKB-KW"/>
</dbReference>
<dbReference type="SMART" id="SM00347">
    <property type="entry name" value="HTH_MARR"/>
    <property type="match status" value="1"/>
</dbReference>
<dbReference type="RefSeq" id="WP_307225769.1">
    <property type="nucleotide sequence ID" value="NZ_JAUSVF010000001.1"/>
</dbReference>
<evidence type="ECO:0000313" key="5">
    <source>
        <dbReference type="EMBL" id="MDQ0318045.1"/>
    </source>
</evidence>
<keyword evidence="6" id="KW-1185">Reference proteome</keyword>
<gene>
    <name evidence="5" type="ORF">QO002_000183</name>
</gene>
<organism evidence="5 6">
    <name type="scientific">Pararhizobium capsulatum DSM 1112</name>
    <dbReference type="NCBI Taxonomy" id="1121113"/>
    <lineage>
        <taxon>Bacteria</taxon>
        <taxon>Pseudomonadati</taxon>
        <taxon>Pseudomonadota</taxon>
        <taxon>Alphaproteobacteria</taxon>
        <taxon>Hyphomicrobiales</taxon>
        <taxon>Rhizobiaceae</taxon>
        <taxon>Rhizobium/Agrobacterium group</taxon>
        <taxon>Pararhizobium</taxon>
    </lineage>
</organism>
<dbReference type="InterPro" id="IPR000835">
    <property type="entry name" value="HTH_MarR-typ"/>
</dbReference>
<dbReference type="InterPro" id="IPR023187">
    <property type="entry name" value="Tscrpt_reg_MarR-type_CS"/>
</dbReference>
<name>A0ABU0BIG7_9HYPH</name>
<dbReference type="PROSITE" id="PS01117">
    <property type="entry name" value="HTH_MARR_1"/>
    <property type="match status" value="1"/>
</dbReference>
<dbReference type="PANTHER" id="PTHR33164">
    <property type="entry name" value="TRANSCRIPTIONAL REGULATOR, MARR FAMILY"/>
    <property type="match status" value="1"/>
</dbReference>
<dbReference type="InterPro" id="IPR039422">
    <property type="entry name" value="MarR/SlyA-like"/>
</dbReference>
<reference evidence="5 6" key="1">
    <citation type="submission" date="2023-07" db="EMBL/GenBank/DDBJ databases">
        <title>Genomic Encyclopedia of Type Strains, Phase IV (KMG-IV): sequencing the most valuable type-strain genomes for metagenomic binning, comparative biology and taxonomic classification.</title>
        <authorList>
            <person name="Goeker M."/>
        </authorList>
    </citation>
    <scope>NUCLEOTIDE SEQUENCE [LARGE SCALE GENOMIC DNA]</scope>
    <source>
        <strain evidence="5 6">DSM 1112</strain>
    </source>
</reference>
<dbReference type="InterPro" id="IPR036390">
    <property type="entry name" value="WH_DNA-bd_sf"/>
</dbReference>
<accession>A0ABU0BIG7</accession>
<dbReference type="PROSITE" id="PS50995">
    <property type="entry name" value="HTH_MARR_2"/>
    <property type="match status" value="1"/>
</dbReference>
<dbReference type="Pfam" id="PF01047">
    <property type="entry name" value="MarR"/>
    <property type="match status" value="1"/>
</dbReference>
<comment type="caution">
    <text evidence="5">The sequence shown here is derived from an EMBL/GenBank/DDBJ whole genome shotgun (WGS) entry which is preliminary data.</text>
</comment>
<evidence type="ECO:0000256" key="3">
    <source>
        <dbReference type="ARBA" id="ARBA00023163"/>
    </source>
</evidence>
<sequence length="162" mass="17685">MSVKLESDTIGMLLTDVSRLLRGAFDRRINASGVELTPGEARTLIQVALAGGIKQADIAIKLGIEPMTLSTYLDRLEALELVQRVPDPGDRRAKNVVITDTADLALTAIRTEVRELMEQVTVGLEPAAREMLRSSLQMLRDNLQQIDRGTLDKNPAGKNPAP</sequence>
<dbReference type="Gene3D" id="1.10.10.10">
    <property type="entry name" value="Winged helix-like DNA-binding domain superfamily/Winged helix DNA-binding domain"/>
    <property type="match status" value="1"/>
</dbReference>
<evidence type="ECO:0000259" key="4">
    <source>
        <dbReference type="PROSITE" id="PS50995"/>
    </source>
</evidence>
<evidence type="ECO:0000256" key="1">
    <source>
        <dbReference type="ARBA" id="ARBA00023015"/>
    </source>
</evidence>
<evidence type="ECO:0000256" key="2">
    <source>
        <dbReference type="ARBA" id="ARBA00023125"/>
    </source>
</evidence>
<keyword evidence="1" id="KW-0805">Transcription regulation</keyword>
<proteinExistence type="predicted"/>